<dbReference type="Proteomes" id="UP001223144">
    <property type="component" value="Unassembled WGS sequence"/>
</dbReference>
<evidence type="ECO:0000256" key="1">
    <source>
        <dbReference type="ARBA" id="ARBA00023125"/>
    </source>
</evidence>
<feature type="compositionally biased region" description="Basic residues" evidence="2">
    <location>
        <begin position="464"/>
        <end position="474"/>
    </location>
</feature>
<gene>
    <name evidence="3" type="ORF">QCN29_14535</name>
</gene>
<feature type="compositionally biased region" description="Polar residues" evidence="2">
    <location>
        <begin position="522"/>
        <end position="535"/>
    </location>
</feature>
<reference evidence="3 4" key="1">
    <citation type="submission" date="2023-04" db="EMBL/GenBank/DDBJ databases">
        <title>Streptomyces chengmaiensis sp. nov. isolated from the stem of mangrove plant in Hainan.</title>
        <authorList>
            <person name="Huang X."/>
            <person name="Zhou S."/>
            <person name="Chu X."/>
            <person name="Xie Y."/>
            <person name="Lin Y."/>
        </authorList>
    </citation>
    <scope>NUCLEOTIDE SEQUENCE [LARGE SCALE GENOMIC DNA]</scope>
    <source>
        <strain evidence="3 4">HNM0663</strain>
    </source>
</reference>
<dbReference type="NCBIfam" id="TIGR01766">
    <property type="entry name" value="IS200/IS605 family accessory protein TnpB-like domain"/>
    <property type="match status" value="1"/>
</dbReference>
<feature type="region of interest" description="Disordered" evidence="2">
    <location>
        <begin position="461"/>
        <end position="543"/>
    </location>
</feature>
<accession>A0ABT6HNX3</accession>
<protein>
    <submittedName>
        <fullName evidence="3">IS200/IS605 family accessory protein TnpB-related protein</fullName>
    </submittedName>
</protein>
<comment type="caution">
    <text evidence="3">The sequence shown here is derived from an EMBL/GenBank/DDBJ whole genome shotgun (WGS) entry which is preliminary data.</text>
</comment>
<evidence type="ECO:0000313" key="3">
    <source>
        <dbReference type="EMBL" id="MDH2389987.1"/>
    </source>
</evidence>
<dbReference type="EMBL" id="JARWBG010000014">
    <property type="protein sequence ID" value="MDH2389987.1"/>
    <property type="molecule type" value="Genomic_DNA"/>
</dbReference>
<dbReference type="InterPro" id="IPR010095">
    <property type="entry name" value="Cas12f1-like_TNB"/>
</dbReference>
<organism evidence="3 4">
    <name type="scientific">Streptomyces chengmaiensis</name>
    <dbReference type="NCBI Taxonomy" id="3040919"/>
    <lineage>
        <taxon>Bacteria</taxon>
        <taxon>Bacillati</taxon>
        <taxon>Actinomycetota</taxon>
        <taxon>Actinomycetes</taxon>
        <taxon>Kitasatosporales</taxon>
        <taxon>Streptomycetaceae</taxon>
        <taxon>Streptomyces</taxon>
    </lineage>
</organism>
<evidence type="ECO:0000256" key="2">
    <source>
        <dbReference type="SAM" id="MobiDB-lite"/>
    </source>
</evidence>
<sequence>MAEPTRKPLRKISRPFVADGPTGVSVRDRLKGVTPEDEKVLRAVGEHMGRLASADLVRRCRDGLEHSTGTWAARKRDLTAASSSRWAGSVTSSTHDQWGLSRRAQHQHLQSLEAGIRTLRHRLSLPIGEKGSRGKPGGYRSKGEWFQKTRRLAILEERYAHVRAERETGKVSVVRGGRRLLHQRHNLTAAEKTPEQWRAEWEAARWFLTADGESAKRFGNETIRVTPDGEVSLKLPAPLAYLANAKHGRYVLASKVSFPHRGDEWRDRVAANRAVAYRIHLDVTRGRWYLDASWTRKDLPVIPLDALRAGGVIGVDTNADHLAAWLLDEYGNPIGTPRRFDYDLSGSAGHRDAQLRHALTRLLHWAKATGVQAIAIEDLDFTDSKTREKHGRKKKFRQLISGIPTSRLRARLLSMCAESGISVIAVDPAYTSMWGAEHWQKPLTTKRRPATRHYAAAVAIGRRSLGHRIRRRTAPPRQHQSDAGGHRTAQARPGDRGREGNRPRVPGPRLQGEGTGRGRNAVDQNTQDRSGSSAEHVQLMLSL</sequence>
<name>A0ABT6HNX3_9ACTN</name>
<proteinExistence type="predicted"/>
<evidence type="ECO:0000313" key="4">
    <source>
        <dbReference type="Proteomes" id="UP001223144"/>
    </source>
</evidence>
<keyword evidence="4" id="KW-1185">Reference proteome</keyword>
<feature type="region of interest" description="Disordered" evidence="2">
    <location>
        <begin position="1"/>
        <end position="23"/>
    </location>
</feature>
<feature type="compositionally biased region" description="Basic and acidic residues" evidence="2">
    <location>
        <begin position="493"/>
        <end position="502"/>
    </location>
</feature>
<keyword evidence="1" id="KW-0238">DNA-binding</keyword>
<dbReference type="RefSeq" id="WP_279928353.1">
    <property type="nucleotide sequence ID" value="NZ_JARWBG010000014.1"/>
</dbReference>